<reference evidence="2" key="1">
    <citation type="submission" date="2017-09" db="EMBL/GenBank/DDBJ databases">
        <title>Depth-based differentiation of microbial function through sediment-hosted aquifers and enrichment of novel symbionts in the deep terrestrial subsurface.</title>
        <authorList>
            <person name="Probst A.J."/>
            <person name="Ladd B."/>
            <person name="Jarett J.K."/>
            <person name="Geller-Mcgrath D.E."/>
            <person name="Sieber C.M.K."/>
            <person name="Emerson J.B."/>
            <person name="Anantharaman K."/>
            <person name="Thomas B.C."/>
            <person name="Malmstrom R."/>
            <person name="Stieglmeier M."/>
            <person name="Klingl A."/>
            <person name="Woyke T."/>
            <person name="Ryan C.M."/>
            <person name="Banfield J.F."/>
        </authorList>
    </citation>
    <scope>NUCLEOTIDE SEQUENCE [LARGE SCALE GENOMIC DNA]</scope>
</reference>
<sequence>MKIGAHISTATPFSEAVNRAAEVG</sequence>
<dbReference type="EMBL" id="PEXI01000066">
    <property type="protein sequence ID" value="PIU24230.1"/>
    <property type="molecule type" value="Genomic_DNA"/>
</dbReference>
<evidence type="ECO:0000313" key="1">
    <source>
        <dbReference type="EMBL" id="PIU24230.1"/>
    </source>
</evidence>
<protein>
    <submittedName>
        <fullName evidence="1">Uncharacterized protein</fullName>
    </submittedName>
</protein>
<accession>A0A2M6YC30</accession>
<proteinExistence type="predicted"/>
<comment type="caution">
    <text evidence="1">The sequence shown here is derived from an EMBL/GenBank/DDBJ whole genome shotgun (WGS) entry which is preliminary data.</text>
</comment>
<evidence type="ECO:0000313" key="2">
    <source>
        <dbReference type="Proteomes" id="UP000229896"/>
    </source>
</evidence>
<organism evidence="1 2">
    <name type="scientific">Candidatus Berkelbacteria bacterium CG08_land_8_20_14_0_20_39_8</name>
    <dbReference type="NCBI Taxonomy" id="1974511"/>
    <lineage>
        <taxon>Bacteria</taxon>
        <taxon>Candidatus Berkelbacteria</taxon>
    </lineage>
</organism>
<dbReference type="Proteomes" id="UP000229896">
    <property type="component" value="Unassembled WGS sequence"/>
</dbReference>
<feature type="non-terminal residue" evidence="1">
    <location>
        <position position="24"/>
    </location>
</feature>
<name>A0A2M6YC30_9BACT</name>
<gene>
    <name evidence="1" type="ORF">COT12_02105</name>
</gene>
<dbReference type="AlphaFoldDB" id="A0A2M6YC30"/>